<dbReference type="GO" id="GO:0009451">
    <property type="term" value="P:RNA modification"/>
    <property type="evidence" value="ECO:0007669"/>
    <property type="project" value="InterPro"/>
</dbReference>
<proteinExistence type="predicted"/>
<protein>
    <recommendedName>
        <fullName evidence="5">Pentacotripeptide-repeat region of PRORP domain-containing protein</fullName>
    </recommendedName>
</protein>
<dbReference type="PROSITE" id="PS51375">
    <property type="entry name" value="PPR"/>
    <property type="match status" value="2"/>
</dbReference>
<sequence>MVGKFRNSTSISSKIVQLLGTNCNSPAHVYQIQAQLIIQNLYTNTTLASHFISACRSLGLSQAAFLLYTLNPQKPQTFICNQLLRAFSHSDAHHYSISLYSHMHKNLIFPNNYTFPFILKSLSDLRSLKQGKCIHAQIVKLGPLNDIYVQNSLLNLYASCGDMVSSGYVFDEMPHKDVVTWTVVITGYRECSMFKDALIAFEQMQNAGVEPNQVTMVNALAACASFGALDMGVWIHEFIKRKGWTLDIILGTALINMYGKCGRIEEGLKVFKSMEEKNVFTWNALIKGFALAENGQEAVMWFSEMEREGANKPNEVTLIAVLCACVHSGLVKWGEEIFSSLLHQKYGFSPGVKHYACMIDLLARDGRLEDALRIIDKLPFQSTKTIWGAFFSGCRVHGNLELSEVAARKLVDLEPENCAYYVVLSNLYAEMGRWDDVEEIRRLMKNKEFWKDSGNSSIELEYLEDVSKWLD</sequence>
<evidence type="ECO:0000256" key="2">
    <source>
        <dbReference type="PROSITE-ProRule" id="PRU00708"/>
    </source>
</evidence>
<organism evidence="3 4">
    <name type="scientific">Coffea canephora</name>
    <name type="common">Robusta coffee</name>
    <dbReference type="NCBI Taxonomy" id="49390"/>
    <lineage>
        <taxon>Eukaryota</taxon>
        <taxon>Viridiplantae</taxon>
        <taxon>Streptophyta</taxon>
        <taxon>Embryophyta</taxon>
        <taxon>Tracheophyta</taxon>
        <taxon>Spermatophyta</taxon>
        <taxon>Magnoliopsida</taxon>
        <taxon>eudicotyledons</taxon>
        <taxon>Gunneridae</taxon>
        <taxon>Pentapetalae</taxon>
        <taxon>asterids</taxon>
        <taxon>lamiids</taxon>
        <taxon>Gentianales</taxon>
        <taxon>Rubiaceae</taxon>
        <taxon>Ixoroideae</taxon>
        <taxon>Gardenieae complex</taxon>
        <taxon>Bertiereae - Coffeeae clade</taxon>
        <taxon>Coffeeae</taxon>
        <taxon>Coffea</taxon>
    </lineage>
</organism>
<evidence type="ECO:0008006" key="5">
    <source>
        <dbReference type="Google" id="ProtNLM"/>
    </source>
</evidence>
<gene>
    <name evidence="3" type="ORF">GSCOC_T00015914001</name>
</gene>
<dbReference type="FunFam" id="1.25.40.10:FF:000427">
    <property type="entry name" value="Pentatricopeptide repeat-containing protein chloroplastic"/>
    <property type="match status" value="1"/>
</dbReference>
<dbReference type="PANTHER" id="PTHR47926">
    <property type="entry name" value="PENTATRICOPEPTIDE REPEAT-CONTAINING PROTEIN"/>
    <property type="match status" value="1"/>
</dbReference>
<dbReference type="InParanoid" id="A0A068U5C6"/>
<name>A0A068U5C6_COFCA</name>
<evidence type="ECO:0000313" key="3">
    <source>
        <dbReference type="EMBL" id="CDP03517.1"/>
    </source>
</evidence>
<dbReference type="InterPro" id="IPR011990">
    <property type="entry name" value="TPR-like_helical_dom_sf"/>
</dbReference>
<feature type="repeat" description="PPR" evidence="2">
    <location>
        <begin position="247"/>
        <end position="281"/>
    </location>
</feature>
<dbReference type="InterPro" id="IPR046848">
    <property type="entry name" value="E_motif"/>
</dbReference>
<dbReference type="Pfam" id="PF13041">
    <property type="entry name" value="PPR_2"/>
    <property type="match status" value="2"/>
</dbReference>
<dbReference type="Pfam" id="PF20431">
    <property type="entry name" value="E_motif"/>
    <property type="match status" value="1"/>
</dbReference>
<accession>A0A068U5C6</accession>
<dbReference type="FunFam" id="1.25.40.10:FF:001204">
    <property type="entry name" value="Pentatricopeptide (PPR) repeat protein-like"/>
    <property type="match status" value="1"/>
</dbReference>
<keyword evidence="4" id="KW-1185">Reference proteome</keyword>
<dbReference type="EMBL" id="HG739095">
    <property type="protein sequence ID" value="CDP03517.1"/>
    <property type="molecule type" value="Genomic_DNA"/>
</dbReference>
<dbReference type="Proteomes" id="UP000295252">
    <property type="component" value="Chromosome I"/>
</dbReference>
<dbReference type="NCBIfam" id="TIGR00756">
    <property type="entry name" value="PPR"/>
    <property type="match status" value="3"/>
</dbReference>
<dbReference type="Gene3D" id="1.25.40.10">
    <property type="entry name" value="Tetratricopeptide repeat domain"/>
    <property type="match status" value="3"/>
</dbReference>
<feature type="repeat" description="PPR" evidence="2">
    <location>
        <begin position="177"/>
        <end position="211"/>
    </location>
</feature>
<dbReference type="InterPro" id="IPR002885">
    <property type="entry name" value="PPR_rpt"/>
</dbReference>
<dbReference type="Pfam" id="PF01535">
    <property type="entry name" value="PPR"/>
    <property type="match status" value="1"/>
</dbReference>
<evidence type="ECO:0000313" key="4">
    <source>
        <dbReference type="Proteomes" id="UP000295252"/>
    </source>
</evidence>
<dbReference type="AlphaFoldDB" id="A0A068U5C6"/>
<dbReference type="PhylomeDB" id="A0A068U5C6"/>
<dbReference type="STRING" id="49390.A0A068U5C6"/>
<dbReference type="InterPro" id="IPR046960">
    <property type="entry name" value="PPR_At4g14850-like_plant"/>
</dbReference>
<reference evidence="4" key="1">
    <citation type="journal article" date="2014" name="Science">
        <title>The coffee genome provides insight into the convergent evolution of caffeine biosynthesis.</title>
        <authorList>
            <person name="Denoeud F."/>
            <person name="Carretero-Paulet L."/>
            <person name="Dereeper A."/>
            <person name="Droc G."/>
            <person name="Guyot R."/>
            <person name="Pietrella M."/>
            <person name="Zheng C."/>
            <person name="Alberti A."/>
            <person name="Anthony F."/>
            <person name="Aprea G."/>
            <person name="Aury J.M."/>
            <person name="Bento P."/>
            <person name="Bernard M."/>
            <person name="Bocs S."/>
            <person name="Campa C."/>
            <person name="Cenci A."/>
            <person name="Combes M.C."/>
            <person name="Crouzillat D."/>
            <person name="Da Silva C."/>
            <person name="Daddiego L."/>
            <person name="De Bellis F."/>
            <person name="Dussert S."/>
            <person name="Garsmeur O."/>
            <person name="Gayraud T."/>
            <person name="Guignon V."/>
            <person name="Jahn K."/>
            <person name="Jamilloux V."/>
            <person name="Joet T."/>
            <person name="Labadie K."/>
            <person name="Lan T."/>
            <person name="Leclercq J."/>
            <person name="Lepelley M."/>
            <person name="Leroy T."/>
            <person name="Li L.T."/>
            <person name="Librado P."/>
            <person name="Lopez L."/>
            <person name="Munoz A."/>
            <person name="Noel B."/>
            <person name="Pallavicini A."/>
            <person name="Perrotta G."/>
            <person name="Poncet V."/>
            <person name="Pot D."/>
            <person name="Priyono X."/>
            <person name="Rigoreau M."/>
            <person name="Rouard M."/>
            <person name="Rozas J."/>
            <person name="Tranchant-Dubreuil C."/>
            <person name="VanBuren R."/>
            <person name="Zhang Q."/>
            <person name="Andrade A.C."/>
            <person name="Argout X."/>
            <person name="Bertrand B."/>
            <person name="de Kochko A."/>
            <person name="Graziosi G."/>
            <person name="Henry R.J."/>
            <person name="Jayarama X."/>
            <person name="Ming R."/>
            <person name="Nagai C."/>
            <person name="Rounsley S."/>
            <person name="Sankoff D."/>
            <person name="Giuliano G."/>
            <person name="Albert V.A."/>
            <person name="Wincker P."/>
            <person name="Lashermes P."/>
        </authorList>
    </citation>
    <scope>NUCLEOTIDE SEQUENCE [LARGE SCALE GENOMIC DNA]</scope>
    <source>
        <strain evidence="4">cv. DH200-94</strain>
    </source>
</reference>
<keyword evidence="1" id="KW-0677">Repeat</keyword>
<evidence type="ECO:0000256" key="1">
    <source>
        <dbReference type="ARBA" id="ARBA00022737"/>
    </source>
</evidence>
<dbReference type="GO" id="GO:0003723">
    <property type="term" value="F:RNA binding"/>
    <property type="evidence" value="ECO:0007669"/>
    <property type="project" value="InterPro"/>
</dbReference>
<dbReference type="PANTHER" id="PTHR47926:SF490">
    <property type="entry name" value="REPEAT-LIKE SUPERFAMILY PROTEIN, PUTATIVE-RELATED"/>
    <property type="match status" value="1"/>
</dbReference>
<dbReference type="Gramene" id="CDP03517">
    <property type="protein sequence ID" value="CDP03517"/>
    <property type="gene ID" value="GSCOC_T00015914001"/>
</dbReference>
<dbReference type="OMA" id="WFFIMER"/>
<dbReference type="OrthoDB" id="1877720at2759"/>